<dbReference type="OrthoDB" id="515887at2759"/>
<comment type="subcellular location">
    <subcellularLocation>
        <location evidence="1">Membrane</location>
        <topology evidence="1">Multi-pass membrane protein</topology>
    </subcellularLocation>
</comment>
<dbReference type="Proteomes" id="UP000003163">
    <property type="component" value="Unassembled WGS sequence"/>
</dbReference>
<feature type="transmembrane region" description="Helical" evidence="6">
    <location>
        <begin position="287"/>
        <end position="307"/>
    </location>
</feature>
<dbReference type="Pfam" id="PF12832">
    <property type="entry name" value="MFS_1_like"/>
    <property type="match status" value="1"/>
</dbReference>
<evidence type="ECO:0000256" key="2">
    <source>
        <dbReference type="ARBA" id="ARBA00005241"/>
    </source>
</evidence>
<organism evidence="8 9">
    <name type="scientific">Edhazardia aedis (strain USNM 41457)</name>
    <name type="common">Microsporidian parasite</name>
    <dbReference type="NCBI Taxonomy" id="1003232"/>
    <lineage>
        <taxon>Eukaryota</taxon>
        <taxon>Fungi</taxon>
        <taxon>Fungi incertae sedis</taxon>
        <taxon>Microsporidia</taxon>
        <taxon>Edhazardia</taxon>
    </lineage>
</organism>
<dbReference type="InParanoid" id="J9D4J2"/>
<feature type="transmembrane region" description="Helical" evidence="6">
    <location>
        <begin position="229"/>
        <end position="256"/>
    </location>
</feature>
<dbReference type="SUPFAM" id="SSF103473">
    <property type="entry name" value="MFS general substrate transporter"/>
    <property type="match status" value="1"/>
</dbReference>
<feature type="transmembrane region" description="Helical" evidence="6">
    <location>
        <begin position="12"/>
        <end position="29"/>
    </location>
</feature>
<evidence type="ECO:0000256" key="5">
    <source>
        <dbReference type="ARBA" id="ARBA00023136"/>
    </source>
</evidence>
<feature type="transmembrane region" description="Helical" evidence="6">
    <location>
        <begin position="188"/>
        <end position="208"/>
    </location>
</feature>
<feature type="transmembrane region" description="Helical" evidence="6">
    <location>
        <begin position="314"/>
        <end position="335"/>
    </location>
</feature>
<dbReference type="OMA" id="ITCCCIT"/>
<dbReference type="GO" id="GO:0016020">
    <property type="term" value="C:membrane"/>
    <property type="evidence" value="ECO:0007669"/>
    <property type="project" value="UniProtKB-SubCell"/>
</dbReference>
<comment type="similarity">
    <text evidence="2">Belongs to the major facilitator superfamily. MFSD6 family.</text>
</comment>
<feature type="transmembrane region" description="Helical" evidence="6">
    <location>
        <begin position="143"/>
        <end position="162"/>
    </location>
</feature>
<dbReference type="InterPro" id="IPR024989">
    <property type="entry name" value="MFS_assoc_dom"/>
</dbReference>
<evidence type="ECO:0000256" key="4">
    <source>
        <dbReference type="ARBA" id="ARBA00022989"/>
    </source>
</evidence>
<dbReference type="AlphaFoldDB" id="J9D4J2"/>
<dbReference type="EMBL" id="AFBI03000003">
    <property type="protein sequence ID" value="EJW02474.1"/>
    <property type="molecule type" value="Genomic_DNA"/>
</dbReference>
<comment type="caution">
    <text evidence="8">The sequence shown here is derived from an EMBL/GenBank/DDBJ whole genome shotgun (WGS) entry which is preliminary data.</text>
</comment>
<sequence length="535" mass="62036">MTNFFQKINRRYLLSPKILFFAISIQFYTLYNFKSNFLTEKFNIKKSEIGIQGGRVQLITFFVNALMASFFDKFRKPRLFIITLMILSCTVFQIFFLEQFEDVGQLCFWAVFLLYSCLSTCILPMCDKTVIEYLEEHQINPKYFGRQVAFGTLGYIVVNYIVEKLITNKNDNISVPSSNKYDFNLLRFYYIGSTIVAVFFAFLLIRMPKKQKQAVEKSKKGWLEILKNTKFMCFLLIILFNGITRTAASMYLTIYWKDVLKLEPYHIDNIKSPFLKIPLEKINSTPISTAIFCGVFCELLIFLNGSFITKLLGIYWPILFAQLFQLMRFSAYLFLKPENKNNFFFVCLIELLKGFNFGLTHISAAQLATNLCPKHLKTTAQILYSGTFVGLGSFFGGLIFGYLFKIFEDKKSTITSQPITNDTSKGMESYRAFFITCCCITLTTIIFFILRYGLIERKLGKEKKDKNNQKENEDNKDKEESFNDKKDIVNLNEIVVDDQLNDKINNIEIKGKIDGIDKESVAKSVDDMDDDELII</sequence>
<feature type="transmembrane region" description="Helical" evidence="6">
    <location>
        <begin position="103"/>
        <end position="123"/>
    </location>
</feature>
<reference evidence="8 9" key="1">
    <citation type="submission" date="2011-08" db="EMBL/GenBank/DDBJ databases">
        <authorList>
            <person name="Liu Z.J."/>
            <person name="Shi F.L."/>
            <person name="Lu J.Q."/>
            <person name="Li M."/>
            <person name="Wang Z.L."/>
        </authorList>
    </citation>
    <scope>NUCLEOTIDE SEQUENCE [LARGE SCALE GENOMIC DNA]</scope>
    <source>
        <strain evidence="8 9">USNM 41457</strain>
    </source>
</reference>
<dbReference type="VEuPathDB" id="MicrosporidiaDB:EDEG_00277"/>
<feature type="transmembrane region" description="Helical" evidence="6">
    <location>
        <begin position="432"/>
        <end position="454"/>
    </location>
</feature>
<feature type="transmembrane region" description="Helical" evidence="6">
    <location>
        <begin position="382"/>
        <end position="404"/>
    </location>
</feature>
<reference evidence="9" key="2">
    <citation type="submission" date="2015-07" db="EMBL/GenBank/DDBJ databases">
        <title>Contrasting host-pathogen interactions and genome evolution in two generalist and specialist microsporidian pathogens of mosquitoes.</title>
        <authorList>
            <consortium name="The Broad Institute Genomics Platform"/>
            <consortium name="The Broad Institute Genome Sequencing Center for Infectious Disease"/>
            <person name="Cuomo C.A."/>
            <person name="Sanscrainte N.D."/>
            <person name="Goldberg J.M."/>
            <person name="Heiman D."/>
            <person name="Young S."/>
            <person name="Zeng Q."/>
            <person name="Becnel J.J."/>
            <person name="Birren B.W."/>
        </authorList>
    </citation>
    <scope>NUCLEOTIDE SEQUENCE [LARGE SCALE GENOMIC DNA]</scope>
    <source>
        <strain evidence="9">USNM 41457</strain>
    </source>
</reference>
<gene>
    <name evidence="8" type="ORF">EDEG_00277</name>
</gene>
<feature type="transmembrane region" description="Helical" evidence="6">
    <location>
        <begin position="341"/>
        <end position="362"/>
    </location>
</feature>
<proteinExistence type="inferred from homology"/>
<evidence type="ECO:0000256" key="3">
    <source>
        <dbReference type="ARBA" id="ARBA00022692"/>
    </source>
</evidence>
<evidence type="ECO:0000256" key="6">
    <source>
        <dbReference type="SAM" id="Phobius"/>
    </source>
</evidence>
<feature type="transmembrane region" description="Helical" evidence="6">
    <location>
        <begin position="49"/>
        <end position="67"/>
    </location>
</feature>
<dbReference type="Gene3D" id="1.20.1250.20">
    <property type="entry name" value="MFS general substrate transporter like domains"/>
    <property type="match status" value="2"/>
</dbReference>
<evidence type="ECO:0000313" key="8">
    <source>
        <dbReference type="EMBL" id="EJW02474.1"/>
    </source>
</evidence>
<keyword evidence="5 6" id="KW-0472">Membrane</keyword>
<keyword evidence="3 6" id="KW-0812">Transmembrane</keyword>
<dbReference type="PANTHER" id="PTHR16172:SF41">
    <property type="entry name" value="MAJOR FACILITATOR SUPERFAMILY DOMAIN-CONTAINING PROTEIN 6-LIKE"/>
    <property type="match status" value="1"/>
</dbReference>
<dbReference type="InterPro" id="IPR051717">
    <property type="entry name" value="MFS_MFSD6"/>
</dbReference>
<dbReference type="PANTHER" id="PTHR16172">
    <property type="entry name" value="MAJOR FACILITATOR SUPERFAMILY DOMAIN-CONTAINING PROTEIN 6-LIKE"/>
    <property type="match status" value="1"/>
</dbReference>
<dbReference type="InterPro" id="IPR036259">
    <property type="entry name" value="MFS_trans_sf"/>
</dbReference>
<evidence type="ECO:0000256" key="1">
    <source>
        <dbReference type="ARBA" id="ARBA00004141"/>
    </source>
</evidence>
<evidence type="ECO:0000313" key="9">
    <source>
        <dbReference type="Proteomes" id="UP000003163"/>
    </source>
</evidence>
<dbReference type="HOGENOM" id="CLU_584071_0_0_1"/>
<name>J9D4J2_EDHAE</name>
<evidence type="ECO:0000259" key="7">
    <source>
        <dbReference type="Pfam" id="PF12832"/>
    </source>
</evidence>
<keyword evidence="9" id="KW-1185">Reference proteome</keyword>
<accession>J9D4J2</accession>
<feature type="domain" description="Major facilitator superfamily associated" evidence="7">
    <location>
        <begin position="29"/>
        <end position="408"/>
    </location>
</feature>
<feature type="transmembrane region" description="Helical" evidence="6">
    <location>
        <begin position="79"/>
        <end position="97"/>
    </location>
</feature>
<protein>
    <recommendedName>
        <fullName evidence="7">Major facilitator superfamily associated domain-containing protein</fullName>
    </recommendedName>
</protein>
<keyword evidence="4 6" id="KW-1133">Transmembrane helix</keyword>